<proteinExistence type="inferred from homology"/>
<name>A0A1B6CFN2_9HEMI</name>
<feature type="transmembrane region" description="Helical" evidence="2">
    <location>
        <begin position="373"/>
        <end position="397"/>
    </location>
</feature>
<dbReference type="PANTHER" id="PTHR12625:SF0">
    <property type="entry name" value="PROTEIN LILIPOD"/>
    <property type="match status" value="1"/>
</dbReference>
<sequence>MEDEPDIREQIFHNTVREYIIFLLFFLLLYLFSFAIVNSFRRQDKDDYYSPDEDEAKVYRISLWLCTFSLSVSVCAALLLPFSIISNEVLLLYPTSYYVKWLNHSLIQGLWNHVFLFSNLSLFILLPFAYLFTESAGLSNNPKTLMSRVYETSVVLILLIAVVLGITYVITALVDSENSNISLVLISDIWSYHLPFLYSCISFLGVLLLLLCTPLGFARLFGVVGHLLVKPQFLQDVNEEFFVAQMEEECVRRRLEQAAHSGKSYITPKPMYKPQMHDDDENYLGLENGELQAGLSSRLTEINHQRILLERQRKTSSLHRNILYPVAILLLLGLTVLTVLIVLLNTMELLIGIKALPLSTREFTLGLSSLYKLGTVGAILEIVLILYLAVTSSIGLYSLPLIGRVSPRRSLTPLSHLIANSALLLFLSSALPLLVRILGITNFDLLGRFGQIEWLGNFRIVLLYNLVFVGSATLCLVNKFTATVRRELFNRLQLVLAVLMKITKKHPARIMVTPIHAAKQD</sequence>
<feature type="transmembrane region" description="Helical" evidence="2">
    <location>
        <begin position="154"/>
        <end position="174"/>
    </location>
</feature>
<feature type="transmembrane region" description="Helical" evidence="2">
    <location>
        <begin position="61"/>
        <end position="85"/>
    </location>
</feature>
<feature type="transmembrane region" description="Helical" evidence="2">
    <location>
        <begin position="458"/>
        <end position="477"/>
    </location>
</feature>
<accession>A0A1B6CFN2</accession>
<gene>
    <name evidence="3" type="ORF">g.33147</name>
</gene>
<feature type="transmembrane region" description="Helical" evidence="2">
    <location>
        <begin position="194"/>
        <end position="217"/>
    </location>
</feature>
<dbReference type="InterPro" id="IPR008075">
    <property type="entry name" value="LIMR"/>
</dbReference>
<feature type="transmembrane region" description="Helical" evidence="2">
    <location>
        <begin position="20"/>
        <end position="40"/>
    </location>
</feature>
<organism evidence="3">
    <name type="scientific">Clastoptera arizonana</name>
    <name type="common">Arizona spittle bug</name>
    <dbReference type="NCBI Taxonomy" id="38151"/>
    <lineage>
        <taxon>Eukaryota</taxon>
        <taxon>Metazoa</taxon>
        <taxon>Ecdysozoa</taxon>
        <taxon>Arthropoda</taxon>
        <taxon>Hexapoda</taxon>
        <taxon>Insecta</taxon>
        <taxon>Pterygota</taxon>
        <taxon>Neoptera</taxon>
        <taxon>Paraneoptera</taxon>
        <taxon>Hemiptera</taxon>
        <taxon>Auchenorrhyncha</taxon>
        <taxon>Cercopoidea</taxon>
        <taxon>Clastopteridae</taxon>
        <taxon>Clastoptera</taxon>
    </lineage>
</organism>
<feature type="transmembrane region" description="Helical" evidence="2">
    <location>
        <begin position="417"/>
        <end position="438"/>
    </location>
</feature>
<dbReference type="GO" id="GO:0007165">
    <property type="term" value="P:signal transduction"/>
    <property type="evidence" value="ECO:0007669"/>
    <property type="project" value="TreeGrafter"/>
</dbReference>
<evidence type="ECO:0000313" key="3">
    <source>
        <dbReference type="EMBL" id="JAS12221.1"/>
    </source>
</evidence>
<feature type="transmembrane region" description="Helical" evidence="2">
    <location>
        <begin position="322"/>
        <end position="353"/>
    </location>
</feature>
<keyword evidence="2" id="KW-1133">Transmembrane helix</keyword>
<dbReference type="InterPro" id="IPR006876">
    <property type="entry name" value="LMBR1-like_membr_prot"/>
</dbReference>
<protein>
    <submittedName>
        <fullName evidence="3">Uncharacterized protein</fullName>
    </submittedName>
</protein>
<dbReference type="GO" id="GO:0004888">
    <property type="term" value="F:transmembrane signaling receptor activity"/>
    <property type="evidence" value="ECO:0007669"/>
    <property type="project" value="TreeGrafter"/>
</dbReference>
<feature type="transmembrane region" description="Helical" evidence="2">
    <location>
        <begin position="110"/>
        <end position="133"/>
    </location>
</feature>
<dbReference type="PRINTS" id="PR01692">
    <property type="entry name" value="LIPOCALINIMR"/>
</dbReference>
<dbReference type="PANTHER" id="PTHR12625">
    <property type="entry name" value="LIPOCALIN-1 INTERACTING MEMBRANE RECEPTOR LIMR"/>
    <property type="match status" value="1"/>
</dbReference>
<dbReference type="EMBL" id="GEDC01025077">
    <property type="protein sequence ID" value="JAS12221.1"/>
    <property type="molecule type" value="Transcribed_RNA"/>
</dbReference>
<evidence type="ECO:0000256" key="1">
    <source>
        <dbReference type="ARBA" id="ARBA00010487"/>
    </source>
</evidence>
<evidence type="ECO:0000256" key="2">
    <source>
        <dbReference type="SAM" id="Phobius"/>
    </source>
</evidence>
<dbReference type="Pfam" id="PF04791">
    <property type="entry name" value="LMBR1"/>
    <property type="match status" value="2"/>
</dbReference>
<dbReference type="AlphaFoldDB" id="A0A1B6CFN2"/>
<keyword evidence="2" id="KW-0812">Transmembrane</keyword>
<keyword evidence="2" id="KW-0472">Membrane</keyword>
<reference evidence="3" key="1">
    <citation type="submission" date="2015-12" db="EMBL/GenBank/DDBJ databases">
        <title>De novo transcriptome assembly of four potential Pierce s Disease insect vectors from Arizona vineyards.</title>
        <authorList>
            <person name="Tassone E.E."/>
        </authorList>
    </citation>
    <scope>NUCLEOTIDE SEQUENCE</scope>
</reference>
<comment type="similarity">
    <text evidence="1">Belongs to the LIMR family.</text>
</comment>
<dbReference type="GO" id="GO:0005886">
    <property type="term" value="C:plasma membrane"/>
    <property type="evidence" value="ECO:0007669"/>
    <property type="project" value="TreeGrafter"/>
</dbReference>